<dbReference type="InterPro" id="IPR029045">
    <property type="entry name" value="ClpP/crotonase-like_dom_sf"/>
</dbReference>
<reference evidence="3 5" key="1">
    <citation type="journal article" date="2012" name="Nature">
        <title>Algal genomes reveal evolutionary mosaicism and the fate of nucleomorphs.</title>
        <authorList>
            <consortium name="DOE Joint Genome Institute"/>
            <person name="Curtis B.A."/>
            <person name="Tanifuji G."/>
            <person name="Burki F."/>
            <person name="Gruber A."/>
            <person name="Irimia M."/>
            <person name="Maruyama S."/>
            <person name="Arias M.C."/>
            <person name="Ball S.G."/>
            <person name="Gile G.H."/>
            <person name="Hirakawa Y."/>
            <person name="Hopkins J.F."/>
            <person name="Kuo A."/>
            <person name="Rensing S.A."/>
            <person name="Schmutz J."/>
            <person name="Symeonidi A."/>
            <person name="Elias M."/>
            <person name="Eveleigh R.J."/>
            <person name="Herman E.K."/>
            <person name="Klute M.J."/>
            <person name="Nakayama T."/>
            <person name="Obornik M."/>
            <person name="Reyes-Prieto A."/>
            <person name="Armbrust E.V."/>
            <person name="Aves S.J."/>
            <person name="Beiko R.G."/>
            <person name="Coutinho P."/>
            <person name="Dacks J.B."/>
            <person name="Durnford D.G."/>
            <person name="Fast N.M."/>
            <person name="Green B.R."/>
            <person name="Grisdale C.J."/>
            <person name="Hempel F."/>
            <person name="Henrissat B."/>
            <person name="Hoppner M.P."/>
            <person name="Ishida K."/>
            <person name="Kim E."/>
            <person name="Koreny L."/>
            <person name="Kroth P.G."/>
            <person name="Liu Y."/>
            <person name="Malik S.B."/>
            <person name="Maier U.G."/>
            <person name="McRose D."/>
            <person name="Mock T."/>
            <person name="Neilson J.A."/>
            <person name="Onodera N.T."/>
            <person name="Poole A.M."/>
            <person name="Pritham E.J."/>
            <person name="Richards T.A."/>
            <person name="Rocap G."/>
            <person name="Roy S.W."/>
            <person name="Sarai C."/>
            <person name="Schaack S."/>
            <person name="Shirato S."/>
            <person name="Slamovits C.H."/>
            <person name="Spencer D.F."/>
            <person name="Suzuki S."/>
            <person name="Worden A.Z."/>
            <person name="Zauner S."/>
            <person name="Barry K."/>
            <person name="Bell C."/>
            <person name="Bharti A.K."/>
            <person name="Crow J.A."/>
            <person name="Grimwood J."/>
            <person name="Kramer R."/>
            <person name="Lindquist E."/>
            <person name="Lucas S."/>
            <person name="Salamov A."/>
            <person name="McFadden G.I."/>
            <person name="Lane C.E."/>
            <person name="Keeling P.J."/>
            <person name="Gray M.W."/>
            <person name="Grigoriev I.V."/>
            <person name="Archibald J.M."/>
        </authorList>
    </citation>
    <scope>NUCLEOTIDE SEQUENCE</scope>
    <source>
        <strain evidence="3 5">CCMP2712</strain>
    </source>
</reference>
<dbReference type="Pfam" id="PF16113">
    <property type="entry name" value="ECH_2"/>
    <property type="match status" value="1"/>
</dbReference>
<organism evidence="3">
    <name type="scientific">Guillardia theta (strain CCMP2712)</name>
    <name type="common">Cryptophyte</name>
    <dbReference type="NCBI Taxonomy" id="905079"/>
    <lineage>
        <taxon>Eukaryota</taxon>
        <taxon>Cryptophyceae</taxon>
        <taxon>Pyrenomonadales</taxon>
        <taxon>Geminigeraceae</taxon>
        <taxon>Guillardia</taxon>
    </lineage>
</organism>
<gene>
    <name evidence="3" type="ORF">GUITHDRAFT_100480</name>
</gene>
<keyword evidence="5" id="KW-1185">Reference proteome</keyword>
<reference evidence="5" key="2">
    <citation type="submission" date="2012-11" db="EMBL/GenBank/DDBJ databases">
        <authorList>
            <person name="Kuo A."/>
            <person name="Curtis B.A."/>
            <person name="Tanifuji G."/>
            <person name="Burki F."/>
            <person name="Gruber A."/>
            <person name="Irimia M."/>
            <person name="Maruyama S."/>
            <person name="Arias M.C."/>
            <person name="Ball S.G."/>
            <person name="Gile G.H."/>
            <person name="Hirakawa Y."/>
            <person name="Hopkins J.F."/>
            <person name="Rensing S.A."/>
            <person name="Schmutz J."/>
            <person name="Symeonidi A."/>
            <person name="Elias M."/>
            <person name="Eveleigh R.J."/>
            <person name="Herman E.K."/>
            <person name="Klute M.J."/>
            <person name="Nakayama T."/>
            <person name="Obornik M."/>
            <person name="Reyes-Prieto A."/>
            <person name="Armbrust E.V."/>
            <person name="Aves S.J."/>
            <person name="Beiko R.G."/>
            <person name="Coutinho P."/>
            <person name="Dacks J.B."/>
            <person name="Durnford D.G."/>
            <person name="Fast N.M."/>
            <person name="Green B.R."/>
            <person name="Grisdale C."/>
            <person name="Hempe F."/>
            <person name="Henrissat B."/>
            <person name="Hoppner M.P."/>
            <person name="Ishida K.-I."/>
            <person name="Kim E."/>
            <person name="Koreny L."/>
            <person name="Kroth P.G."/>
            <person name="Liu Y."/>
            <person name="Malik S.-B."/>
            <person name="Maier U.G."/>
            <person name="McRose D."/>
            <person name="Mock T."/>
            <person name="Neilson J.A."/>
            <person name="Onodera N.T."/>
            <person name="Poole A.M."/>
            <person name="Pritham E.J."/>
            <person name="Richards T.A."/>
            <person name="Rocap G."/>
            <person name="Roy S.W."/>
            <person name="Sarai C."/>
            <person name="Schaack S."/>
            <person name="Shirato S."/>
            <person name="Slamovits C.H."/>
            <person name="Spencer D.F."/>
            <person name="Suzuki S."/>
            <person name="Worden A.Z."/>
            <person name="Zauner S."/>
            <person name="Barry K."/>
            <person name="Bell C."/>
            <person name="Bharti A.K."/>
            <person name="Crow J.A."/>
            <person name="Grimwood J."/>
            <person name="Kramer R."/>
            <person name="Lindquist E."/>
            <person name="Lucas S."/>
            <person name="Salamov A."/>
            <person name="McFadden G.I."/>
            <person name="Lane C.E."/>
            <person name="Keeling P.J."/>
            <person name="Gray M.W."/>
            <person name="Grigoriev I.V."/>
            <person name="Archibald J.M."/>
        </authorList>
    </citation>
    <scope>NUCLEOTIDE SEQUENCE</scope>
    <source>
        <strain evidence="5">CCMP2712</strain>
    </source>
</reference>
<dbReference type="GeneID" id="17310695"/>
<feature type="domain" description="Enoyl-CoA hydratase/isomerase" evidence="2">
    <location>
        <begin position="16"/>
        <end position="360"/>
    </location>
</feature>
<accession>L1K0Z9</accession>
<name>L1K0Z9_GUITC</name>
<proteinExistence type="predicted"/>
<evidence type="ECO:0000259" key="2">
    <source>
        <dbReference type="Pfam" id="PF16113"/>
    </source>
</evidence>
<dbReference type="eggNOG" id="KOG1684">
    <property type="taxonomic scope" value="Eukaryota"/>
</dbReference>
<dbReference type="AlphaFoldDB" id="L1K0Z9"/>
<dbReference type="HOGENOM" id="CLU_009834_22_1_1"/>
<dbReference type="STRING" id="905079.L1K0Z9"/>
<sequence>MSSTIDAQIFDNGMAEIVLNRPQALNAADSSMTQHMHAKLKQWGEESRIKACVLRSSSDRAFCSGGDVKALALALQEEEETRLAHEALGNEYKLIHEVSSMKIPTVSIMNGVTMGFGIGLGCACRYRVVTEKTIMAMPENGIGLFPDVGFAWLMRNRPAHGLYFALTGARIHARDDSCGTMIDLGLGTHFVSTEKLQDLIEDLENVDLSSNQDVRIEECLNKYAETGGRASKGRHSGIIEKLFDYKQYDNVQDIFAALEQEIDRSGDEATSAFLRETLSCMQAACPFSLASTLAHFKSVFQQQSVDQQLKLTDLKSVLMQEYRLATRLAYRGDFLEGVSSKLIRKDNKSAWNPQTLNDVKV</sequence>
<dbReference type="GO" id="GO:0003860">
    <property type="term" value="F:3-hydroxyisobutyryl-CoA hydrolase activity"/>
    <property type="evidence" value="ECO:0007669"/>
    <property type="project" value="InterPro"/>
</dbReference>
<keyword evidence="1" id="KW-0378">Hydrolase</keyword>
<dbReference type="GO" id="GO:0006574">
    <property type="term" value="P:L-valine catabolic process"/>
    <property type="evidence" value="ECO:0007669"/>
    <property type="project" value="TreeGrafter"/>
</dbReference>
<evidence type="ECO:0000313" key="5">
    <source>
        <dbReference type="Proteomes" id="UP000011087"/>
    </source>
</evidence>
<evidence type="ECO:0000313" key="3">
    <source>
        <dbReference type="EMBL" id="EKX54234.1"/>
    </source>
</evidence>
<protein>
    <recommendedName>
        <fullName evidence="2">Enoyl-CoA hydratase/isomerase domain-containing protein</fullName>
    </recommendedName>
</protein>
<dbReference type="EMBL" id="JH992968">
    <property type="protein sequence ID" value="EKX54234.1"/>
    <property type="molecule type" value="Genomic_DNA"/>
</dbReference>
<dbReference type="InterPro" id="IPR045004">
    <property type="entry name" value="ECH_dom"/>
</dbReference>
<reference evidence="4" key="3">
    <citation type="submission" date="2016-03" db="UniProtKB">
        <authorList>
            <consortium name="EnsemblProtists"/>
        </authorList>
    </citation>
    <scope>IDENTIFICATION</scope>
</reference>
<dbReference type="OrthoDB" id="16820at2759"/>
<dbReference type="PANTHER" id="PTHR43176:SF5">
    <property type="entry name" value="3-HYDROXYISOBUTYRYL-COA HYDROLASE-LIKE PROTEIN 4, MITOCHONDRIAL"/>
    <property type="match status" value="1"/>
</dbReference>
<evidence type="ECO:0000313" key="4">
    <source>
        <dbReference type="EnsemblProtists" id="EKX54234"/>
    </source>
</evidence>
<dbReference type="CDD" id="cd06558">
    <property type="entry name" value="crotonase-like"/>
    <property type="match status" value="1"/>
</dbReference>
<dbReference type="PANTHER" id="PTHR43176">
    <property type="entry name" value="3-HYDROXYISOBUTYRYL-COA HYDROLASE-RELATED"/>
    <property type="match status" value="1"/>
</dbReference>
<dbReference type="InterPro" id="IPR032259">
    <property type="entry name" value="HIBYL-CoA-H"/>
</dbReference>
<dbReference type="EnsemblProtists" id="EKX54234">
    <property type="protein sequence ID" value="EKX54234"/>
    <property type="gene ID" value="GUITHDRAFT_100480"/>
</dbReference>
<evidence type="ECO:0000256" key="1">
    <source>
        <dbReference type="ARBA" id="ARBA00022801"/>
    </source>
</evidence>
<dbReference type="Gene3D" id="3.90.226.10">
    <property type="entry name" value="2-enoyl-CoA Hydratase, Chain A, domain 1"/>
    <property type="match status" value="1"/>
</dbReference>
<dbReference type="KEGG" id="gtt:GUITHDRAFT_100480"/>
<dbReference type="OMA" id="AYRNNEH"/>
<dbReference type="RefSeq" id="XP_005841214.1">
    <property type="nucleotide sequence ID" value="XM_005841157.1"/>
</dbReference>
<dbReference type="SUPFAM" id="SSF52096">
    <property type="entry name" value="ClpP/crotonase"/>
    <property type="match status" value="1"/>
</dbReference>
<dbReference type="PaxDb" id="55529-EKX54234"/>
<dbReference type="Proteomes" id="UP000011087">
    <property type="component" value="Unassembled WGS sequence"/>
</dbReference>